<dbReference type="SMART" id="SM00450">
    <property type="entry name" value="RHOD"/>
    <property type="match status" value="2"/>
</dbReference>
<gene>
    <name evidence="4" type="primary">sseA</name>
    <name evidence="4" type="ORF">CFX0092_A0509</name>
</gene>
<accession>A0A160T1W1</accession>
<sequence>MSDMLTTTIDAPALATRLTDPRWLIVDCRFDLTNAAAGEEAYGAGHIPGAVYAHLERDLSSPMGPGGVGGRHPLPTTDHIVAVFSRWGIGGDTQVVAYDDTSGHYAARLWWMLRFMGHEAVAVLDGGWPAWVAAGLPVEMAIVERARRTFVGAPRWERVATIDNAATVRPLIDGRAPERYRGDVEPIDPVPGHIPGAINRPYAANWTAAGRWRPQEELLGEFLELLGPAAAEDAVFYCGSGVSACVNLLAMAHAGLPDGRLYVGSWSEWSRQNQS</sequence>
<dbReference type="KEGG" id="pbf:CFX0092_A0509"/>
<dbReference type="GO" id="GO:0004792">
    <property type="term" value="F:thiosulfate-cyanide sulfurtransferase activity"/>
    <property type="evidence" value="ECO:0007669"/>
    <property type="project" value="TreeGrafter"/>
</dbReference>
<dbReference type="Gene3D" id="3.40.250.10">
    <property type="entry name" value="Rhodanese-like domain"/>
    <property type="match status" value="2"/>
</dbReference>
<dbReference type="SUPFAM" id="SSF52821">
    <property type="entry name" value="Rhodanese/Cell cycle control phosphatase"/>
    <property type="match status" value="2"/>
</dbReference>
<dbReference type="EMBL" id="LN890655">
    <property type="protein sequence ID" value="CUS02390.2"/>
    <property type="molecule type" value="Genomic_DNA"/>
</dbReference>
<evidence type="ECO:0000256" key="1">
    <source>
        <dbReference type="ARBA" id="ARBA00022679"/>
    </source>
</evidence>
<dbReference type="GO" id="GO:0016784">
    <property type="term" value="F:3-mercaptopyruvate sulfurtransferase activity"/>
    <property type="evidence" value="ECO:0007669"/>
    <property type="project" value="UniProtKB-EC"/>
</dbReference>
<proteinExistence type="predicted"/>
<keyword evidence="5" id="KW-1185">Reference proteome</keyword>
<dbReference type="EC" id="2.8.1.2" evidence="4"/>
<dbReference type="InterPro" id="IPR036873">
    <property type="entry name" value="Rhodanese-like_dom_sf"/>
</dbReference>
<feature type="domain" description="Rhodanese" evidence="3">
    <location>
        <begin position="19"/>
        <end position="140"/>
    </location>
</feature>
<dbReference type="Pfam" id="PF00581">
    <property type="entry name" value="Rhodanese"/>
    <property type="match status" value="2"/>
</dbReference>
<organism evidence="4 5">
    <name type="scientific">Candidatus Promineifilum breve</name>
    <dbReference type="NCBI Taxonomy" id="1806508"/>
    <lineage>
        <taxon>Bacteria</taxon>
        <taxon>Bacillati</taxon>
        <taxon>Chloroflexota</taxon>
        <taxon>Ardenticatenia</taxon>
        <taxon>Candidatus Promineifilales</taxon>
        <taxon>Candidatus Promineifilaceae</taxon>
        <taxon>Candidatus Promineifilum</taxon>
    </lineage>
</organism>
<dbReference type="CDD" id="cd01449">
    <property type="entry name" value="TST_Repeat_2"/>
    <property type="match status" value="1"/>
</dbReference>
<dbReference type="InterPro" id="IPR045078">
    <property type="entry name" value="TST/MPST-like"/>
</dbReference>
<evidence type="ECO:0000313" key="4">
    <source>
        <dbReference type="EMBL" id="CUS02390.2"/>
    </source>
</evidence>
<keyword evidence="1 4" id="KW-0808">Transferase</keyword>
<dbReference type="AlphaFoldDB" id="A0A160T1W1"/>
<evidence type="ECO:0000256" key="2">
    <source>
        <dbReference type="ARBA" id="ARBA00022737"/>
    </source>
</evidence>
<evidence type="ECO:0000259" key="3">
    <source>
        <dbReference type="PROSITE" id="PS50206"/>
    </source>
</evidence>
<dbReference type="PROSITE" id="PS50206">
    <property type="entry name" value="RHODANESE_3"/>
    <property type="match status" value="2"/>
</dbReference>
<feature type="domain" description="Rhodanese" evidence="3">
    <location>
        <begin position="171"/>
        <end position="274"/>
    </location>
</feature>
<protein>
    <submittedName>
        <fullName evidence="4">3-mercaptopyruvate sulfurtransferase</fullName>
        <ecNumber evidence="4">2.8.1.2</ecNumber>
    </submittedName>
</protein>
<dbReference type="RefSeq" id="WP_197699853.1">
    <property type="nucleotide sequence ID" value="NZ_LN890655.1"/>
</dbReference>
<dbReference type="PANTHER" id="PTHR11364">
    <property type="entry name" value="THIOSULFATE SULFERTANSFERASE"/>
    <property type="match status" value="1"/>
</dbReference>
<dbReference type="InterPro" id="IPR001763">
    <property type="entry name" value="Rhodanese-like_dom"/>
</dbReference>
<keyword evidence="2" id="KW-0677">Repeat</keyword>
<dbReference type="PANTHER" id="PTHR11364:SF27">
    <property type="entry name" value="SULFURTRANSFERASE"/>
    <property type="match status" value="1"/>
</dbReference>
<reference evidence="4" key="1">
    <citation type="submission" date="2016-01" db="EMBL/GenBank/DDBJ databases">
        <authorList>
            <person name="Mcilroy J.S."/>
            <person name="Karst M S."/>
            <person name="Albertsen M."/>
        </authorList>
    </citation>
    <scope>NUCLEOTIDE SEQUENCE</scope>
    <source>
        <strain evidence="4">Cfx-K</strain>
    </source>
</reference>
<dbReference type="CDD" id="cd01448">
    <property type="entry name" value="TST_Repeat_1"/>
    <property type="match status" value="1"/>
</dbReference>
<dbReference type="Proteomes" id="UP000215027">
    <property type="component" value="Chromosome I"/>
</dbReference>
<name>A0A160T1W1_9CHLR</name>
<evidence type="ECO:0000313" key="5">
    <source>
        <dbReference type="Proteomes" id="UP000215027"/>
    </source>
</evidence>